<protein>
    <submittedName>
        <fullName evidence="3">Arylamine N-acetyltransferase</fullName>
    </submittedName>
</protein>
<accession>A0ABP9BDY8</accession>
<dbReference type="InterPro" id="IPR038765">
    <property type="entry name" value="Papain-like_cys_pep_sf"/>
</dbReference>
<keyword evidence="4" id="KW-1185">Reference proteome</keyword>
<dbReference type="InterPro" id="IPR001447">
    <property type="entry name" value="Arylamine_N-AcTrfase"/>
</dbReference>
<sequence length="279" mass="31213">MFDVDAYLQRLGWTGQRPGPDLDTLRTLHKRHLMTLPYNVAGQGFADGVHLVDIDEDETFRTGVMEGVGGTCFQLNRLFFRLLTELGYEVSLLAASTAEGRENFGTEIEHMFIRAVLDGEEWLVDVGYPGPSYLEPLRVGDEVQTQYGCQYRLVRGSDADGEGTGGGEADAPIALQRRGRVTRWGTVYTFRLRARQWHDWKELEDRARAHHATASAAADDSQGILCGRSFDNGQAVLKGHRYLVVRDGREHVRTVVDDQEHRRLVAAIRTGDLDPADLA</sequence>
<dbReference type="RefSeq" id="WP_345618872.1">
    <property type="nucleotide sequence ID" value="NZ_BAABIG010000020.1"/>
</dbReference>
<evidence type="ECO:0000313" key="4">
    <source>
        <dbReference type="Proteomes" id="UP001501265"/>
    </source>
</evidence>
<dbReference type="Proteomes" id="UP001501265">
    <property type="component" value="Unassembled WGS sequence"/>
</dbReference>
<dbReference type="PANTHER" id="PTHR11786">
    <property type="entry name" value="N-HYDROXYARYLAMINE O-ACETYLTRANSFERASE"/>
    <property type="match status" value="1"/>
</dbReference>
<evidence type="ECO:0000313" key="3">
    <source>
        <dbReference type="EMBL" id="GAA4793935.1"/>
    </source>
</evidence>
<evidence type="ECO:0000256" key="1">
    <source>
        <dbReference type="ARBA" id="ARBA00006547"/>
    </source>
</evidence>
<organism evidence="3 4">
    <name type="scientific">Streptomyces ziwulingensis</name>
    <dbReference type="NCBI Taxonomy" id="1045501"/>
    <lineage>
        <taxon>Bacteria</taxon>
        <taxon>Bacillati</taxon>
        <taxon>Actinomycetota</taxon>
        <taxon>Actinomycetes</taxon>
        <taxon>Kitasatosporales</taxon>
        <taxon>Streptomycetaceae</taxon>
        <taxon>Streptomyces</taxon>
    </lineage>
</organism>
<comment type="similarity">
    <text evidence="1 2">Belongs to the arylamine N-acetyltransferase family.</text>
</comment>
<proteinExistence type="inferred from homology"/>
<dbReference type="EMBL" id="BAABIG010000020">
    <property type="protein sequence ID" value="GAA4793935.1"/>
    <property type="molecule type" value="Genomic_DNA"/>
</dbReference>
<comment type="caution">
    <text evidence="3">The sequence shown here is derived from an EMBL/GenBank/DDBJ whole genome shotgun (WGS) entry which is preliminary data.</text>
</comment>
<dbReference type="SUPFAM" id="SSF54001">
    <property type="entry name" value="Cysteine proteinases"/>
    <property type="match status" value="1"/>
</dbReference>
<name>A0ABP9BDY8_9ACTN</name>
<dbReference type="Gene3D" id="3.30.2140.20">
    <property type="match status" value="1"/>
</dbReference>
<dbReference type="PRINTS" id="PR01543">
    <property type="entry name" value="ANATRNSFRASE"/>
</dbReference>
<dbReference type="InterPro" id="IPR053710">
    <property type="entry name" value="Arylamine_NAT_domain_sf"/>
</dbReference>
<evidence type="ECO:0000256" key="2">
    <source>
        <dbReference type="RuleBase" id="RU003452"/>
    </source>
</evidence>
<gene>
    <name evidence="3" type="ORF">GCM10023220_20080</name>
</gene>
<dbReference type="PANTHER" id="PTHR11786:SF0">
    <property type="entry name" value="ARYLAMINE N-ACETYLTRANSFERASE 4-RELATED"/>
    <property type="match status" value="1"/>
</dbReference>
<dbReference type="Pfam" id="PF00797">
    <property type="entry name" value="Acetyltransf_2"/>
    <property type="match status" value="1"/>
</dbReference>
<reference evidence="4" key="1">
    <citation type="journal article" date="2019" name="Int. J. Syst. Evol. Microbiol.">
        <title>The Global Catalogue of Microorganisms (GCM) 10K type strain sequencing project: providing services to taxonomists for standard genome sequencing and annotation.</title>
        <authorList>
            <consortium name="The Broad Institute Genomics Platform"/>
            <consortium name="The Broad Institute Genome Sequencing Center for Infectious Disease"/>
            <person name="Wu L."/>
            <person name="Ma J."/>
        </authorList>
    </citation>
    <scope>NUCLEOTIDE SEQUENCE [LARGE SCALE GENOMIC DNA]</scope>
    <source>
        <strain evidence="4">JCM 18081</strain>
    </source>
</reference>